<gene>
    <name evidence="2" type="ORF">Dsin_022630</name>
</gene>
<organism evidence="2 3">
    <name type="scientific">Dipteronia sinensis</name>
    <dbReference type="NCBI Taxonomy" id="43782"/>
    <lineage>
        <taxon>Eukaryota</taxon>
        <taxon>Viridiplantae</taxon>
        <taxon>Streptophyta</taxon>
        <taxon>Embryophyta</taxon>
        <taxon>Tracheophyta</taxon>
        <taxon>Spermatophyta</taxon>
        <taxon>Magnoliopsida</taxon>
        <taxon>eudicotyledons</taxon>
        <taxon>Gunneridae</taxon>
        <taxon>Pentapetalae</taxon>
        <taxon>rosids</taxon>
        <taxon>malvids</taxon>
        <taxon>Sapindales</taxon>
        <taxon>Sapindaceae</taxon>
        <taxon>Hippocastanoideae</taxon>
        <taxon>Acereae</taxon>
        <taxon>Dipteronia</taxon>
    </lineage>
</organism>
<sequence length="104" mass="11415">MSRTKKKKPETAEMLENGGDSDRVKPEDATISEILVMHRVSMEMETRGDEGTVCETSNVQSGVIDNREKSVTKILVSHGSENASNMDLSAGQSLSARRIAMKIF</sequence>
<evidence type="ECO:0000313" key="2">
    <source>
        <dbReference type="EMBL" id="KAK3199215.1"/>
    </source>
</evidence>
<dbReference type="AlphaFoldDB" id="A0AAE0A1W0"/>
<dbReference type="Proteomes" id="UP001281410">
    <property type="component" value="Unassembled WGS sequence"/>
</dbReference>
<feature type="region of interest" description="Disordered" evidence="1">
    <location>
        <begin position="1"/>
        <end position="27"/>
    </location>
</feature>
<keyword evidence="3" id="KW-1185">Reference proteome</keyword>
<evidence type="ECO:0000256" key="1">
    <source>
        <dbReference type="SAM" id="MobiDB-lite"/>
    </source>
</evidence>
<name>A0AAE0A1W0_9ROSI</name>
<accession>A0AAE0A1W0</accession>
<comment type="caution">
    <text evidence="2">The sequence shown here is derived from an EMBL/GenBank/DDBJ whole genome shotgun (WGS) entry which is preliminary data.</text>
</comment>
<protein>
    <submittedName>
        <fullName evidence="2">Uncharacterized protein</fullName>
    </submittedName>
</protein>
<proteinExistence type="predicted"/>
<evidence type="ECO:0000313" key="3">
    <source>
        <dbReference type="Proteomes" id="UP001281410"/>
    </source>
</evidence>
<reference evidence="2" key="1">
    <citation type="journal article" date="2023" name="Plant J.">
        <title>Genome sequences and population genomics provide insights into the demographic history, inbreeding, and mutation load of two 'living fossil' tree species of Dipteronia.</title>
        <authorList>
            <person name="Feng Y."/>
            <person name="Comes H.P."/>
            <person name="Chen J."/>
            <person name="Zhu S."/>
            <person name="Lu R."/>
            <person name="Zhang X."/>
            <person name="Li P."/>
            <person name="Qiu J."/>
            <person name="Olsen K.M."/>
            <person name="Qiu Y."/>
        </authorList>
    </citation>
    <scope>NUCLEOTIDE SEQUENCE</scope>
    <source>
        <strain evidence="2">NBL</strain>
    </source>
</reference>
<dbReference type="EMBL" id="JANJYJ010000007">
    <property type="protein sequence ID" value="KAK3199215.1"/>
    <property type="molecule type" value="Genomic_DNA"/>
</dbReference>